<proteinExistence type="predicted"/>
<keyword evidence="4" id="KW-1185">Reference proteome</keyword>
<protein>
    <recommendedName>
        <fullName evidence="2">Methyltransferase FkbM domain-containing protein</fullName>
    </recommendedName>
</protein>
<feature type="domain" description="Methyltransferase FkbM" evidence="2">
    <location>
        <begin position="50"/>
        <end position="132"/>
    </location>
</feature>
<name>A0A9D4TJF0_CHLVU</name>
<dbReference type="SUPFAM" id="SSF53335">
    <property type="entry name" value="S-adenosyl-L-methionine-dependent methyltransferases"/>
    <property type="match status" value="1"/>
</dbReference>
<dbReference type="AlphaFoldDB" id="A0A9D4TJF0"/>
<organism evidence="3 4">
    <name type="scientific">Chlorella vulgaris</name>
    <name type="common">Green alga</name>
    <dbReference type="NCBI Taxonomy" id="3077"/>
    <lineage>
        <taxon>Eukaryota</taxon>
        <taxon>Viridiplantae</taxon>
        <taxon>Chlorophyta</taxon>
        <taxon>core chlorophytes</taxon>
        <taxon>Trebouxiophyceae</taxon>
        <taxon>Chlorellales</taxon>
        <taxon>Chlorellaceae</taxon>
        <taxon>Chlorella clade</taxon>
        <taxon>Chlorella</taxon>
    </lineage>
</organism>
<sequence>MQHFYNSSAQGTHWRLMQASVGSKSSSSGPFCDVGESGSNCSTAVPGSGHNSEDVDVVAATTVDELLAMQKFDRIDLLKIDAGGEEVAALSGAIASIAGGRVGVLAFACGGQGAWKHGQLGEVVARLDELGYTCYLAGQETQHGSLARLTGCWRPSYETQHRSTAVCVPRGHLLYPHTERMSLRYGLHEQVYFKQLQAAPAQQSEAAAAAGGKELDSQQKLSAGQPEGVHQAVTAGMSGQPIDPGSDADVHLPPLVDDGGSQVAEQVAETSQLDLWAANPEATSFTAPSSRCTLHPNSTVQLAAPPLNTSAGVPFLFDIASMPSRNASCAHCPAREPAAMPPCCGVCVFAKRKCVDFYPGKNVSERVAKHLVDSGNDLENLSPCELFARIRGRTLWLAGDSQMWNFYYALECFLREFAPSLQRTPPLLDPQENRKLVTVWAPVPYPAICLDLALGTRVCVVRVDAIWHLKHTVIPRLQAHTPHFREDLFVFNFGLHYPLPAMAAVQTGNSFLARGLRELAAWRKARLADLPAFIWVDTAPQHFNTSDGTYPGGKQPFACVPLQAWHSGKPTALAGGRYNLAAAPIVPNISDAHLHIWNGSAPLWRSHWPGECSHWCHPGPYQLWLFLLNDLLQRQSLGSPVEVPGRSAVQQTQAQHRILLRSL</sequence>
<accession>A0A9D4TJF0</accession>
<dbReference type="Gene3D" id="3.40.50.150">
    <property type="entry name" value="Vaccinia Virus protein VP39"/>
    <property type="match status" value="1"/>
</dbReference>
<reference evidence="3" key="1">
    <citation type="journal article" date="2019" name="Plant J.">
        <title>Chlorella vulgaris genome assembly and annotation reveals the molecular basis for metabolic acclimation to high light conditions.</title>
        <authorList>
            <person name="Cecchin M."/>
            <person name="Marcolungo L."/>
            <person name="Rossato M."/>
            <person name="Girolomoni L."/>
            <person name="Cosentino E."/>
            <person name="Cuine S."/>
            <person name="Li-Beisson Y."/>
            <person name="Delledonne M."/>
            <person name="Ballottari M."/>
        </authorList>
    </citation>
    <scope>NUCLEOTIDE SEQUENCE</scope>
    <source>
        <strain evidence="3">211/11P</strain>
    </source>
</reference>
<comment type="caution">
    <text evidence="3">The sequence shown here is derived from an EMBL/GenBank/DDBJ whole genome shotgun (WGS) entry which is preliminary data.</text>
</comment>
<evidence type="ECO:0000313" key="3">
    <source>
        <dbReference type="EMBL" id="KAI3427123.1"/>
    </source>
</evidence>
<evidence type="ECO:0000256" key="1">
    <source>
        <dbReference type="SAM" id="MobiDB-lite"/>
    </source>
</evidence>
<dbReference type="OrthoDB" id="511787at2759"/>
<reference evidence="3" key="2">
    <citation type="submission" date="2020-11" db="EMBL/GenBank/DDBJ databases">
        <authorList>
            <person name="Cecchin M."/>
            <person name="Marcolungo L."/>
            <person name="Rossato M."/>
            <person name="Girolomoni L."/>
            <person name="Cosentino E."/>
            <person name="Cuine S."/>
            <person name="Li-Beisson Y."/>
            <person name="Delledonne M."/>
            <person name="Ballottari M."/>
        </authorList>
    </citation>
    <scope>NUCLEOTIDE SEQUENCE</scope>
    <source>
        <strain evidence="3">211/11P</strain>
        <tissue evidence="3">Whole cell</tissue>
    </source>
</reference>
<dbReference type="Proteomes" id="UP001055712">
    <property type="component" value="Unassembled WGS sequence"/>
</dbReference>
<dbReference type="InterPro" id="IPR006342">
    <property type="entry name" value="FkbM_mtfrase"/>
</dbReference>
<evidence type="ECO:0000259" key="2">
    <source>
        <dbReference type="Pfam" id="PF05050"/>
    </source>
</evidence>
<gene>
    <name evidence="3" type="ORF">D9Q98_007060</name>
</gene>
<dbReference type="EMBL" id="SIDB01000010">
    <property type="protein sequence ID" value="KAI3427123.1"/>
    <property type="molecule type" value="Genomic_DNA"/>
</dbReference>
<dbReference type="Pfam" id="PF05050">
    <property type="entry name" value="Methyltransf_21"/>
    <property type="match status" value="1"/>
</dbReference>
<feature type="region of interest" description="Disordered" evidence="1">
    <location>
        <begin position="204"/>
        <end position="259"/>
    </location>
</feature>
<evidence type="ECO:0000313" key="4">
    <source>
        <dbReference type="Proteomes" id="UP001055712"/>
    </source>
</evidence>
<dbReference type="InterPro" id="IPR029063">
    <property type="entry name" value="SAM-dependent_MTases_sf"/>
</dbReference>